<keyword evidence="3" id="KW-1185">Reference proteome</keyword>
<dbReference type="EMBL" id="BAABFR010000134">
    <property type="protein sequence ID" value="GAA4405199.1"/>
    <property type="molecule type" value="Genomic_DNA"/>
</dbReference>
<organism evidence="2 3">
    <name type="scientific">Tsukamurella soli</name>
    <dbReference type="NCBI Taxonomy" id="644556"/>
    <lineage>
        <taxon>Bacteria</taxon>
        <taxon>Bacillati</taxon>
        <taxon>Actinomycetota</taxon>
        <taxon>Actinomycetes</taxon>
        <taxon>Mycobacteriales</taxon>
        <taxon>Tsukamurellaceae</taxon>
        <taxon>Tsukamurella</taxon>
    </lineage>
</organism>
<accession>A0ABP8KEY3</accession>
<comment type="caution">
    <text evidence="2">The sequence shown here is derived from an EMBL/GenBank/DDBJ whole genome shotgun (WGS) entry which is preliminary data.</text>
</comment>
<dbReference type="Proteomes" id="UP001500635">
    <property type="component" value="Unassembled WGS sequence"/>
</dbReference>
<evidence type="ECO:0000256" key="1">
    <source>
        <dbReference type="SAM" id="MobiDB-lite"/>
    </source>
</evidence>
<reference evidence="3" key="1">
    <citation type="journal article" date="2019" name="Int. J. Syst. Evol. Microbiol.">
        <title>The Global Catalogue of Microorganisms (GCM) 10K type strain sequencing project: providing services to taxonomists for standard genome sequencing and annotation.</title>
        <authorList>
            <consortium name="The Broad Institute Genomics Platform"/>
            <consortium name="The Broad Institute Genome Sequencing Center for Infectious Disease"/>
            <person name="Wu L."/>
            <person name="Ma J."/>
        </authorList>
    </citation>
    <scope>NUCLEOTIDE SEQUENCE [LARGE SCALE GENOMIC DNA]</scope>
    <source>
        <strain evidence="3">JCM 17688</strain>
    </source>
</reference>
<evidence type="ECO:0000313" key="2">
    <source>
        <dbReference type="EMBL" id="GAA4405199.1"/>
    </source>
</evidence>
<protein>
    <submittedName>
        <fullName evidence="2">Uncharacterized protein</fullName>
    </submittedName>
</protein>
<gene>
    <name evidence="2" type="ORF">GCM10023147_48190</name>
</gene>
<evidence type="ECO:0000313" key="3">
    <source>
        <dbReference type="Proteomes" id="UP001500635"/>
    </source>
</evidence>
<sequence length="61" mass="6122">MLVSGAVVSGVLNGRDIGDSSAETGGVANGKQDPDGDDDGRVPAEPNTVTSPHIPAVTYQE</sequence>
<name>A0ABP8KEY3_9ACTN</name>
<feature type="region of interest" description="Disordered" evidence="1">
    <location>
        <begin position="1"/>
        <end position="61"/>
    </location>
</feature>
<proteinExistence type="predicted"/>